<dbReference type="Gene3D" id="3.30.2230.10">
    <property type="entry name" value="DUSP-like"/>
    <property type="match status" value="1"/>
</dbReference>
<evidence type="ECO:0000256" key="2">
    <source>
        <dbReference type="ARBA" id="ARBA00004123"/>
    </source>
</evidence>
<dbReference type="InterPro" id="IPR050164">
    <property type="entry name" value="Peptidase_C19"/>
</dbReference>
<dbReference type="InterPro" id="IPR038765">
    <property type="entry name" value="Papain-like_cys_pep_sf"/>
</dbReference>
<comment type="catalytic activity">
    <reaction evidence="1">
        <text>Thiol-dependent hydrolysis of ester, thioester, amide, peptide and isopeptide bonds formed by the C-terminal Gly of ubiquitin (a 76-residue protein attached to proteins as an intracellular targeting signal).</text>
        <dbReference type="EC" id="3.4.19.12"/>
    </reaction>
</comment>
<evidence type="ECO:0000256" key="10">
    <source>
        <dbReference type="SAM" id="Coils"/>
    </source>
</evidence>
<dbReference type="Pfam" id="PF00443">
    <property type="entry name" value="UCH"/>
    <property type="match status" value="2"/>
</dbReference>
<keyword evidence="8" id="KW-0788">Thiol protease</keyword>
<feature type="compositionally biased region" description="Basic and acidic residues" evidence="11">
    <location>
        <begin position="1106"/>
        <end position="1124"/>
    </location>
</feature>
<dbReference type="GO" id="GO:0005829">
    <property type="term" value="C:cytosol"/>
    <property type="evidence" value="ECO:0007669"/>
    <property type="project" value="TreeGrafter"/>
</dbReference>
<dbReference type="Gene3D" id="3.90.70.10">
    <property type="entry name" value="Cysteine proteinases"/>
    <property type="match status" value="1"/>
</dbReference>
<evidence type="ECO:0000256" key="4">
    <source>
        <dbReference type="ARBA" id="ARBA00012759"/>
    </source>
</evidence>
<dbReference type="InterPro" id="IPR018200">
    <property type="entry name" value="USP_CS"/>
</dbReference>
<keyword evidence="6" id="KW-0833">Ubl conjugation pathway</keyword>
<feature type="coiled-coil region" evidence="10">
    <location>
        <begin position="499"/>
        <end position="533"/>
    </location>
</feature>
<keyword evidence="10" id="KW-0175">Coiled coil</keyword>
<comment type="subcellular location">
    <subcellularLocation>
        <location evidence="2">Nucleus</location>
    </subcellularLocation>
</comment>
<dbReference type="InterPro" id="IPR001394">
    <property type="entry name" value="Peptidase_C19_UCH"/>
</dbReference>
<feature type="region of interest" description="Disordered" evidence="11">
    <location>
        <begin position="1081"/>
        <end position="1124"/>
    </location>
</feature>
<dbReference type="InterPro" id="IPR028889">
    <property type="entry name" value="USP"/>
</dbReference>
<feature type="domain" description="DUSP" evidence="13">
    <location>
        <begin position="518"/>
        <end position="610"/>
    </location>
</feature>
<dbReference type="OrthoDB" id="289038at2759"/>
<evidence type="ECO:0000256" key="11">
    <source>
        <dbReference type="SAM" id="MobiDB-lite"/>
    </source>
</evidence>
<organism evidence="14 15">
    <name type="scientific">Coccomyxa subellipsoidea (strain C-169)</name>
    <name type="common">Green microalga</name>
    <dbReference type="NCBI Taxonomy" id="574566"/>
    <lineage>
        <taxon>Eukaryota</taxon>
        <taxon>Viridiplantae</taxon>
        <taxon>Chlorophyta</taxon>
        <taxon>core chlorophytes</taxon>
        <taxon>Trebouxiophyceae</taxon>
        <taxon>Trebouxiophyceae incertae sedis</taxon>
        <taxon>Coccomyxaceae</taxon>
        <taxon>Coccomyxa</taxon>
        <taxon>Coccomyxa subellipsoidea</taxon>
    </lineage>
</organism>
<dbReference type="Proteomes" id="UP000007264">
    <property type="component" value="Unassembled WGS sequence"/>
</dbReference>
<feature type="compositionally biased region" description="Basic and acidic residues" evidence="11">
    <location>
        <begin position="742"/>
        <end position="756"/>
    </location>
</feature>
<accession>I0Z6H2</accession>
<dbReference type="KEGG" id="csl:COCSUDRAFT_83616"/>
<evidence type="ECO:0000259" key="13">
    <source>
        <dbReference type="PROSITE" id="PS51283"/>
    </source>
</evidence>
<dbReference type="EC" id="3.4.19.12" evidence="4"/>
<dbReference type="GO" id="GO:0004843">
    <property type="term" value="F:cysteine-type deubiquitinase activity"/>
    <property type="evidence" value="ECO:0007669"/>
    <property type="project" value="UniProtKB-EC"/>
</dbReference>
<evidence type="ECO:0000256" key="9">
    <source>
        <dbReference type="ARBA" id="ARBA00023242"/>
    </source>
</evidence>
<proteinExistence type="inferred from homology"/>
<sequence>MKVQKKGTPGVGRNKKAKPAATLNSVEALRLKCRIEAGDLDRETLLDLLSAAQQACDLYDKACKGKKDNPNCLCGLIPAPGSSRRKGLWQKEPDALFSLGSNPLNDKRQMSPQSSSIPSGLNNLGNTCYVNSALQCLFMIQAFREGLFAVDDPIADLPVISHIRYAADGQEFFKLLLNLLEAKLAKSSIPGVRDVVPTLFRGRYFYETKCLSCGQLSEGSGRATNFYELDAQATLLGAEHMEGDNQFFCTLCHKKTDAQRQMKLVSTPPYLCLSLQRFVFDMKKMAKVKASDKLSFPLKLDLAPLLGTDGPSQLRGSPQRETQYELMSILIHKGSSASHGHYVAHVWDEEAEKWWRFDDETVAEMPKGPVGERGDHGVAAEKKASPTASQFFPLVHLDGGAPSTKGKRKVSAAAAEENEVEVVGVVRRQGTPDDPMVLDADPEPADVSTPPNQAAEETQQDRIASANAYMLVYRRQSHHGGARRIELPAKLNALMAEERAAFETSCAKYEAKKEELMEKVQRQQASVRQILESALLPGPEWESRWVSADWLKQWADQGSTEPVKNDPLLCSHGKLDPAKKTEGKRITAEAWGRLQEEVGGGPELSDGDACWQCLAVSLQGLVDAQQGSMERDSVLQIVNALAEEVEGHSRQPQPDDFYVSKSWLLGWRRRAKSTVNTMSPTQSITCKHGGLLPEVAGPKAKRIAVPSFVWQHLRSSWRPADSAAPAKTGSSGSDASDQRAQQLDEREAAVAAREQRVGGGMDSELLAETLQAMPNGHGKAGSREGSQERLAAREAILEMREAAVAAKEAAVLGAEGGDTLSNAPGPTDGMSHDNRPGGPQEACQNGDGAAAGREHQDTDMADAGAADTAKRKVEPASNGYAAEQIDLCGDEEDAPEKAEPGCSAHQEMREFRVSDANICPICMVELNADASTGQHLKEQAGAQRNVLAQLAASTSLHLEPGGSYCLVPRPWLAAWRAFLGTSGRRGSDAGQPPPPVPSAVAEVFCTCHPADDKCPGCLSVTPPAVVKRRGRWAQASLETDAFEVINLADWEHLMAFYGDDRTLSEAHPARRPIRATLVVDPSAPVKAAEPAEGGAEAQEDDGAAAEAKKPSARGTDESARAHLATDPDWCRQAVQEREDALRVEQLTYTDATFHVELVQQSDVTGSATAFTVLGERRSKRVRRGKAAVTVSALNTLWDLKLRILEALSVHPRNADVYCLAHSKWTKLDNDEASLAELGVGQGQGIRVVHAGVVSDDDLTGVLGGPVEANSSARAAERGFAGTGLVGL</sequence>
<dbReference type="GO" id="GO:0006508">
    <property type="term" value="P:proteolysis"/>
    <property type="evidence" value="ECO:0007669"/>
    <property type="project" value="UniProtKB-KW"/>
</dbReference>
<reference evidence="14 15" key="1">
    <citation type="journal article" date="2012" name="Genome Biol.">
        <title>The genome of the polar eukaryotic microalga coccomyxa subellipsoidea reveals traits of cold adaptation.</title>
        <authorList>
            <person name="Blanc G."/>
            <person name="Agarkova I."/>
            <person name="Grimwood J."/>
            <person name="Kuo A."/>
            <person name="Brueggeman A."/>
            <person name="Dunigan D."/>
            <person name="Gurnon J."/>
            <person name="Ladunga I."/>
            <person name="Lindquist E."/>
            <person name="Lucas S."/>
            <person name="Pangilinan J."/>
            <person name="Proschold T."/>
            <person name="Salamov A."/>
            <person name="Schmutz J."/>
            <person name="Weeks D."/>
            <person name="Yamada T."/>
            <person name="Claverie J.M."/>
            <person name="Grigoriev I."/>
            <person name="Van Etten J."/>
            <person name="Lomsadze A."/>
            <person name="Borodovsky M."/>
        </authorList>
    </citation>
    <scope>NUCLEOTIDE SEQUENCE [LARGE SCALE GENOMIC DNA]</scope>
    <source>
        <strain evidence="14 15">C-169</strain>
    </source>
</reference>
<keyword evidence="7" id="KW-0378">Hydrolase</keyword>
<dbReference type="eggNOG" id="KOG1863">
    <property type="taxonomic scope" value="Eukaryota"/>
</dbReference>
<evidence type="ECO:0000313" key="14">
    <source>
        <dbReference type="EMBL" id="EIE26241.1"/>
    </source>
</evidence>
<feature type="domain" description="USP" evidence="12">
    <location>
        <begin position="119"/>
        <end position="383"/>
    </location>
</feature>
<feature type="domain" description="DUSP" evidence="13">
    <location>
        <begin position="938"/>
        <end position="1073"/>
    </location>
</feature>
<name>I0Z6H2_COCSC</name>
<dbReference type="RefSeq" id="XP_005650785.1">
    <property type="nucleotide sequence ID" value="XM_005650728.1"/>
</dbReference>
<keyword evidence="5" id="KW-0645">Protease</keyword>
<evidence type="ECO:0000256" key="8">
    <source>
        <dbReference type="ARBA" id="ARBA00022807"/>
    </source>
</evidence>
<feature type="region of interest" description="Disordered" evidence="11">
    <location>
        <begin position="719"/>
        <end position="760"/>
    </location>
</feature>
<protein>
    <recommendedName>
        <fullName evidence="4">ubiquitinyl hydrolase 1</fullName>
        <ecNumber evidence="4">3.4.19.12</ecNumber>
    </recommendedName>
</protein>
<dbReference type="InterPro" id="IPR006615">
    <property type="entry name" value="Pept_C19_DUSP"/>
</dbReference>
<dbReference type="PROSITE" id="PS50235">
    <property type="entry name" value="USP_3"/>
    <property type="match status" value="1"/>
</dbReference>
<gene>
    <name evidence="14" type="ORF">COCSUDRAFT_83616</name>
</gene>
<dbReference type="GO" id="GO:0016579">
    <property type="term" value="P:protein deubiquitination"/>
    <property type="evidence" value="ECO:0007669"/>
    <property type="project" value="InterPro"/>
</dbReference>
<feature type="compositionally biased region" description="Polar residues" evidence="11">
    <location>
        <begin position="728"/>
        <end position="741"/>
    </location>
</feature>
<dbReference type="PANTHER" id="PTHR24006:SF722">
    <property type="entry name" value="UBIQUITIN CARBOXYL-TERMINAL HYDROLASE 48"/>
    <property type="match status" value="1"/>
</dbReference>
<dbReference type="SUPFAM" id="SSF54001">
    <property type="entry name" value="Cysteine proteinases"/>
    <property type="match status" value="1"/>
</dbReference>
<dbReference type="EMBL" id="AGSI01000003">
    <property type="protein sequence ID" value="EIE26241.1"/>
    <property type="molecule type" value="Genomic_DNA"/>
</dbReference>
<dbReference type="PROSITE" id="PS00972">
    <property type="entry name" value="USP_1"/>
    <property type="match status" value="1"/>
</dbReference>
<dbReference type="SUPFAM" id="SSF143791">
    <property type="entry name" value="DUSP-like"/>
    <property type="match status" value="1"/>
</dbReference>
<keyword evidence="9" id="KW-0539">Nucleus</keyword>
<evidence type="ECO:0000256" key="3">
    <source>
        <dbReference type="ARBA" id="ARBA00009085"/>
    </source>
</evidence>
<dbReference type="InterPro" id="IPR035927">
    <property type="entry name" value="DUSP-like_sf"/>
</dbReference>
<dbReference type="PANTHER" id="PTHR24006">
    <property type="entry name" value="UBIQUITIN CARBOXYL-TERMINAL HYDROLASE"/>
    <property type="match status" value="1"/>
</dbReference>
<dbReference type="PROSITE" id="PS51283">
    <property type="entry name" value="DUSP"/>
    <property type="match status" value="2"/>
</dbReference>
<keyword evidence="15" id="KW-1185">Reference proteome</keyword>
<evidence type="ECO:0000259" key="12">
    <source>
        <dbReference type="PROSITE" id="PS50235"/>
    </source>
</evidence>
<dbReference type="GeneID" id="17044053"/>
<comment type="similarity">
    <text evidence="3">Belongs to the peptidase C19 family.</text>
</comment>
<evidence type="ECO:0000256" key="1">
    <source>
        <dbReference type="ARBA" id="ARBA00000707"/>
    </source>
</evidence>
<evidence type="ECO:0000256" key="5">
    <source>
        <dbReference type="ARBA" id="ARBA00022670"/>
    </source>
</evidence>
<evidence type="ECO:0000256" key="7">
    <source>
        <dbReference type="ARBA" id="ARBA00022801"/>
    </source>
</evidence>
<feature type="compositionally biased region" description="Low complexity" evidence="11">
    <location>
        <begin position="1083"/>
        <end position="1096"/>
    </location>
</feature>
<dbReference type="GO" id="GO:0005634">
    <property type="term" value="C:nucleus"/>
    <property type="evidence" value="ECO:0007669"/>
    <property type="project" value="UniProtKB-SubCell"/>
</dbReference>
<feature type="region of interest" description="Disordered" evidence="11">
    <location>
        <begin position="816"/>
        <end position="877"/>
    </location>
</feature>
<dbReference type="STRING" id="574566.I0Z6H2"/>
<dbReference type="PROSITE" id="PS00973">
    <property type="entry name" value="USP_2"/>
    <property type="match status" value="1"/>
</dbReference>
<comment type="caution">
    <text evidence="14">The sequence shown here is derived from an EMBL/GenBank/DDBJ whole genome shotgun (WGS) entry which is preliminary data.</text>
</comment>
<evidence type="ECO:0000313" key="15">
    <source>
        <dbReference type="Proteomes" id="UP000007264"/>
    </source>
</evidence>
<evidence type="ECO:0000256" key="6">
    <source>
        <dbReference type="ARBA" id="ARBA00022786"/>
    </source>
</evidence>